<sequence>MRKWDAGMSGQPNDVLVSGPRRQSPRYVTKDPSNFPKARLKSLDARRRNLVVNQKTKPEKSDSSEASTTPFIQFTPDGRDQELANLTAVDMAVRSRLDSRERPRLHINSVRLARRDDKTGCLWTEPTNDENKDEDDCRLVEVAILGLRVDQYTEIWVITMIQTIGNDIRWLGYNRHTNTMHLAISQVP</sequence>
<reference evidence="2" key="1">
    <citation type="submission" date="2018-11" db="EMBL/GenBank/DDBJ databases">
        <authorList>
            <consortium name="Pathogen Informatics"/>
        </authorList>
    </citation>
    <scope>NUCLEOTIDE SEQUENCE</scope>
</reference>
<feature type="region of interest" description="Disordered" evidence="1">
    <location>
        <begin position="1"/>
        <end position="76"/>
    </location>
</feature>
<evidence type="ECO:0000256" key="1">
    <source>
        <dbReference type="SAM" id="MobiDB-lite"/>
    </source>
</evidence>
<keyword evidence="3" id="KW-1185">Reference proteome</keyword>
<organism evidence="2 3">
    <name type="scientific">Protopolystoma xenopodis</name>
    <dbReference type="NCBI Taxonomy" id="117903"/>
    <lineage>
        <taxon>Eukaryota</taxon>
        <taxon>Metazoa</taxon>
        <taxon>Spiralia</taxon>
        <taxon>Lophotrochozoa</taxon>
        <taxon>Platyhelminthes</taxon>
        <taxon>Monogenea</taxon>
        <taxon>Polyopisthocotylea</taxon>
        <taxon>Polystomatidea</taxon>
        <taxon>Polystomatidae</taxon>
        <taxon>Protopolystoma</taxon>
    </lineage>
</organism>
<name>A0A3S5A276_9PLAT</name>
<accession>A0A3S5A276</accession>
<evidence type="ECO:0000313" key="3">
    <source>
        <dbReference type="Proteomes" id="UP000784294"/>
    </source>
</evidence>
<gene>
    <name evidence="2" type="ORF">PXEA_LOCUS3394</name>
</gene>
<dbReference type="EMBL" id="CAAALY010007663">
    <property type="protein sequence ID" value="VEL09954.1"/>
    <property type="molecule type" value="Genomic_DNA"/>
</dbReference>
<evidence type="ECO:0000313" key="2">
    <source>
        <dbReference type="EMBL" id="VEL09954.1"/>
    </source>
</evidence>
<comment type="caution">
    <text evidence="2">The sequence shown here is derived from an EMBL/GenBank/DDBJ whole genome shotgun (WGS) entry which is preliminary data.</text>
</comment>
<protein>
    <submittedName>
        <fullName evidence="2">Uncharacterized protein</fullName>
    </submittedName>
</protein>
<dbReference type="AlphaFoldDB" id="A0A3S5A276"/>
<dbReference type="Proteomes" id="UP000784294">
    <property type="component" value="Unassembled WGS sequence"/>
</dbReference>
<proteinExistence type="predicted"/>